<name>V4QSJ4_9HYPH</name>
<keyword evidence="4" id="KW-1003">Cell membrane</keyword>
<dbReference type="AlphaFoldDB" id="V4QSJ4"/>
<proteinExistence type="inferred from homology"/>
<dbReference type="GO" id="GO:0015385">
    <property type="term" value="F:sodium:proton antiporter activity"/>
    <property type="evidence" value="ECO:0007669"/>
    <property type="project" value="TreeGrafter"/>
</dbReference>
<evidence type="ECO:0000256" key="5">
    <source>
        <dbReference type="ARBA" id="ARBA00022692"/>
    </source>
</evidence>
<keyword evidence="5 8" id="KW-0812">Transmembrane</keyword>
<keyword evidence="3" id="KW-0813">Transport</keyword>
<keyword evidence="7 8" id="KW-0472">Membrane</keyword>
<evidence type="ECO:0000256" key="1">
    <source>
        <dbReference type="ARBA" id="ARBA00004651"/>
    </source>
</evidence>
<evidence type="ECO:0000313" key="10">
    <source>
        <dbReference type="Proteomes" id="UP000017819"/>
    </source>
</evidence>
<feature type="transmembrane region" description="Helical" evidence="8">
    <location>
        <begin position="30"/>
        <end position="50"/>
    </location>
</feature>
<organism evidence="9 10">
    <name type="scientific">Lutibaculum baratangense AMV1</name>
    <dbReference type="NCBI Taxonomy" id="631454"/>
    <lineage>
        <taxon>Bacteria</taxon>
        <taxon>Pseudomonadati</taxon>
        <taxon>Pseudomonadota</taxon>
        <taxon>Alphaproteobacteria</taxon>
        <taxon>Hyphomicrobiales</taxon>
        <taxon>Tepidamorphaceae</taxon>
        <taxon>Lutibaculum</taxon>
    </lineage>
</organism>
<gene>
    <name evidence="9" type="ORF">N177_3889</name>
</gene>
<dbReference type="PANTHER" id="PTHR34702:SF1">
    <property type="entry name" value="NA(+)_H(+) ANTIPORTER SUBUNIT F"/>
    <property type="match status" value="1"/>
</dbReference>
<dbReference type="PATRIC" id="fig|631454.5.peg.3841"/>
<dbReference type="Pfam" id="PF04066">
    <property type="entry name" value="MrpF_PhaF"/>
    <property type="match status" value="1"/>
</dbReference>
<evidence type="ECO:0000256" key="7">
    <source>
        <dbReference type="ARBA" id="ARBA00023136"/>
    </source>
</evidence>
<comment type="caution">
    <text evidence="9">The sequence shown here is derived from an EMBL/GenBank/DDBJ whole genome shotgun (WGS) entry which is preliminary data.</text>
</comment>
<comment type="subcellular location">
    <subcellularLocation>
        <location evidence="1">Cell membrane</location>
        <topology evidence="1">Multi-pass membrane protein</topology>
    </subcellularLocation>
</comment>
<evidence type="ECO:0000256" key="4">
    <source>
        <dbReference type="ARBA" id="ARBA00022475"/>
    </source>
</evidence>
<dbReference type="OrthoDB" id="9800226at2"/>
<keyword evidence="6 8" id="KW-1133">Transmembrane helix</keyword>
<comment type="similarity">
    <text evidence="2">Belongs to the CPA3 antiporters (TC 2.A.63) subunit F family.</text>
</comment>
<evidence type="ECO:0000256" key="2">
    <source>
        <dbReference type="ARBA" id="ARBA00009212"/>
    </source>
</evidence>
<feature type="transmembrane region" description="Helical" evidence="8">
    <location>
        <begin position="57"/>
        <end position="78"/>
    </location>
</feature>
<protein>
    <submittedName>
        <fullName evidence="9">Multiple resistance and pH regulation protein F</fullName>
    </submittedName>
</protein>
<evidence type="ECO:0000256" key="6">
    <source>
        <dbReference type="ARBA" id="ARBA00022989"/>
    </source>
</evidence>
<dbReference type="EMBL" id="AWXZ01000040">
    <property type="protein sequence ID" value="ESR22752.1"/>
    <property type="molecule type" value="Genomic_DNA"/>
</dbReference>
<dbReference type="eggNOG" id="COG2212">
    <property type="taxonomic scope" value="Bacteria"/>
</dbReference>
<dbReference type="PANTHER" id="PTHR34702">
    <property type="entry name" value="NA(+)/H(+) ANTIPORTER SUBUNIT F1"/>
    <property type="match status" value="1"/>
</dbReference>
<keyword evidence="10" id="KW-1185">Reference proteome</keyword>
<sequence>MFATAAFAILVALGLAVARALLGPTVFDRMLAVNSIGNFAILMLAVFGFLTGRPEFLDIGILYALLNVIGTIAVLKFFRFGDLAHSGGEEPSS</sequence>
<evidence type="ECO:0000256" key="3">
    <source>
        <dbReference type="ARBA" id="ARBA00022448"/>
    </source>
</evidence>
<dbReference type="RefSeq" id="WP_023433998.1">
    <property type="nucleotide sequence ID" value="NZ_AWXZ01000040.1"/>
</dbReference>
<dbReference type="GO" id="GO:0005886">
    <property type="term" value="C:plasma membrane"/>
    <property type="evidence" value="ECO:0007669"/>
    <property type="project" value="UniProtKB-SubCell"/>
</dbReference>
<evidence type="ECO:0000313" key="9">
    <source>
        <dbReference type="EMBL" id="ESR22752.1"/>
    </source>
</evidence>
<dbReference type="Proteomes" id="UP000017819">
    <property type="component" value="Unassembled WGS sequence"/>
</dbReference>
<dbReference type="STRING" id="631454.N177_3889"/>
<dbReference type="InterPro" id="IPR007208">
    <property type="entry name" value="MrpF/PhaF-like"/>
</dbReference>
<accession>V4QSJ4</accession>
<evidence type="ECO:0000256" key="8">
    <source>
        <dbReference type="SAM" id="Phobius"/>
    </source>
</evidence>
<reference evidence="9 10" key="1">
    <citation type="journal article" date="2014" name="Genome Announc.">
        <title>Draft Genome Sequence of Lutibaculum baratangense Strain AMV1T, Isolated from a Mud Volcano in Andamans, India.</title>
        <authorList>
            <person name="Singh A."/>
            <person name="Sreenivas A."/>
            <person name="Sathyanarayana Reddy G."/>
            <person name="Pinnaka A.K."/>
            <person name="Shivaji S."/>
        </authorList>
    </citation>
    <scope>NUCLEOTIDE SEQUENCE [LARGE SCALE GENOMIC DNA]</scope>
    <source>
        <strain evidence="9 10">AMV1</strain>
    </source>
</reference>